<keyword evidence="1" id="KW-0472">Membrane</keyword>
<evidence type="ECO:0000313" key="3">
    <source>
        <dbReference type="Proteomes" id="UP001153461"/>
    </source>
</evidence>
<keyword evidence="1" id="KW-1133">Transmembrane helix</keyword>
<reference evidence="2" key="1">
    <citation type="submission" date="2021-07" db="EMBL/GenBank/DDBJ databases">
        <authorList>
            <person name="Branca A.L. A."/>
        </authorList>
    </citation>
    <scope>NUCLEOTIDE SEQUENCE</scope>
</reference>
<proteinExistence type="predicted"/>
<dbReference type="AlphaFoldDB" id="A0A9W4HV00"/>
<feature type="transmembrane region" description="Helical" evidence="1">
    <location>
        <begin position="6"/>
        <end position="24"/>
    </location>
</feature>
<keyword evidence="1" id="KW-0812">Transmembrane</keyword>
<dbReference type="Proteomes" id="UP001153461">
    <property type="component" value="Unassembled WGS sequence"/>
</dbReference>
<organism evidence="2 3">
    <name type="scientific">Penicillium nalgiovense</name>
    <dbReference type="NCBI Taxonomy" id="60175"/>
    <lineage>
        <taxon>Eukaryota</taxon>
        <taxon>Fungi</taxon>
        <taxon>Dikarya</taxon>
        <taxon>Ascomycota</taxon>
        <taxon>Pezizomycotina</taxon>
        <taxon>Eurotiomycetes</taxon>
        <taxon>Eurotiomycetidae</taxon>
        <taxon>Eurotiales</taxon>
        <taxon>Aspergillaceae</taxon>
        <taxon>Penicillium</taxon>
    </lineage>
</organism>
<name>A0A9W4HV00_PENNA</name>
<sequence length="97" mass="11172">MWMIFLSFMLYLYYCFFFAYGVICETYSSISFVHNYAIRSVSAVMSLFSLNWNIQLGFGLPWLGQVSAPMPIAPNFFAFSFSFCFGVLAYLLCVDLL</sequence>
<evidence type="ECO:0000256" key="1">
    <source>
        <dbReference type="SAM" id="Phobius"/>
    </source>
</evidence>
<accession>A0A9W4HV00</accession>
<gene>
    <name evidence="2" type="ORF">PNAL_LOCUS5608</name>
</gene>
<feature type="transmembrane region" description="Helical" evidence="1">
    <location>
        <begin position="36"/>
        <end position="54"/>
    </location>
</feature>
<comment type="caution">
    <text evidence="2">The sequence shown here is derived from an EMBL/GenBank/DDBJ whole genome shotgun (WGS) entry which is preliminary data.</text>
</comment>
<protein>
    <submittedName>
        <fullName evidence="2">Uncharacterized protein</fullName>
    </submittedName>
</protein>
<evidence type="ECO:0000313" key="2">
    <source>
        <dbReference type="EMBL" id="CAG8133464.1"/>
    </source>
</evidence>
<feature type="transmembrane region" description="Helical" evidence="1">
    <location>
        <begin position="74"/>
        <end position="93"/>
    </location>
</feature>
<dbReference type="EMBL" id="CAJVNV010000255">
    <property type="protein sequence ID" value="CAG8133464.1"/>
    <property type="molecule type" value="Genomic_DNA"/>
</dbReference>